<dbReference type="Gene3D" id="1.20.120.20">
    <property type="entry name" value="Apolipoprotein"/>
    <property type="match status" value="1"/>
</dbReference>
<evidence type="ECO:0000256" key="1">
    <source>
        <dbReference type="SAM" id="Coils"/>
    </source>
</evidence>
<gene>
    <name evidence="2" type="ORF">BGE01nite_57320</name>
</gene>
<dbReference type="EMBL" id="BKAG01000103">
    <property type="protein sequence ID" value="GEP46441.1"/>
    <property type="molecule type" value="Genomic_DNA"/>
</dbReference>
<organism evidence="2 3">
    <name type="scientific">Brevifollis gellanilyticus</name>
    <dbReference type="NCBI Taxonomy" id="748831"/>
    <lineage>
        <taxon>Bacteria</taxon>
        <taxon>Pseudomonadati</taxon>
        <taxon>Verrucomicrobiota</taxon>
        <taxon>Verrucomicrobiia</taxon>
        <taxon>Verrucomicrobiales</taxon>
        <taxon>Verrucomicrobiaceae</taxon>
    </lineage>
</organism>
<evidence type="ECO:0008006" key="4">
    <source>
        <dbReference type="Google" id="ProtNLM"/>
    </source>
</evidence>
<keyword evidence="1" id="KW-0175">Coiled coil</keyword>
<keyword evidence="3" id="KW-1185">Reference proteome</keyword>
<dbReference type="OrthoDB" id="197089at2"/>
<dbReference type="RefSeq" id="WP_146856312.1">
    <property type="nucleotide sequence ID" value="NZ_BKAG01000103.1"/>
</dbReference>
<feature type="coiled-coil region" evidence="1">
    <location>
        <begin position="29"/>
        <end position="107"/>
    </location>
</feature>
<accession>A0A512MJG8</accession>
<sequence length="129" mass="13697">MSDTSLPSDIGFGAAPTADPFQAAKASALKAAEELRTAAAQKASELRNAAEARAQQLKASAGQKAAEIKSDLQDKTEDLRAYADEALGQAKQRYETLLAEAENLTREKPRQALLTAFGVGVLVGLILRR</sequence>
<comment type="caution">
    <text evidence="2">The sequence shown here is derived from an EMBL/GenBank/DDBJ whole genome shotgun (WGS) entry which is preliminary data.</text>
</comment>
<dbReference type="Proteomes" id="UP000321577">
    <property type="component" value="Unassembled WGS sequence"/>
</dbReference>
<name>A0A512MJG8_9BACT</name>
<evidence type="ECO:0000313" key="3">
    <source>
        <dbReference type="Proteomes" id="UP000321577"/>
    </source>
</evidence>
<dbReference type="AlphaFoldDB" id="A0A512MJG8"/>
<proteinExistence type="predicted"/>
<protein>
    <recommendedName>
        <fullName evidence="4">DUF883 domain-containing protein</fullName>
    </recommendedName>
</protein>
<reference evidence="2 3" key="1">
    <citation type="submission" date="2019-07" db="EMBL/GenBank/DDBJ databases">
        <title>Whole genome shotgun sequence of Brevifollis gellanilyticus NBRC 108608.</title>
        <authorList>
            <person name="Hosoyama A."/>
            <person name="Uohara A."/>
            <person name="Ohji S."/>
            <person name="Ichikawa N."/>
        </authorList>
    </citation>
    <scope>NUCLEOTIDE SEQUENCE [LARGE SCALE GENOMIC DNA]</scope>
    <source>
        <strain evidence="2 3">NBRC 108608</strain>
    </source>
</reference>
<evidence type="ECO:0000313" key="2">
    <source>
        <dbReference type="EMBL" id="GEP46441.1"/>
    </source>
</evidence>
<dbReference type="SUPFAM" id="SSF58113">
    <property type="entry name" value="Apolipoprotein A-I"/>
    <property type="match status" value="1"/>
</dbReference>